<dbReference type="NCBIfam" id="TIGR01936">
    <property type="entry name" value="nqrA"/>
    <property type="match status" value="1"/>
</dbReference>
<dbReference type="EC" id="7.2.1.1" evidence="8"/>
<comment type="similarity">
    <text evidence="8">Belongs to the NqrA family.</text>
</comment>
<dbReference type="KEGG" id="psel:GM415_10005"/>
<evidence type="ECO:0000256" key="5">
    <source>
        <dbReference type="ARBA" id="ARBA00023065"/>
    </source>
</evidence>
<protein>
    <recommendedName>
        <fullName evidence="8">Na(+)-translocating NADH-quinone reductase subunit A</fullName>
        <shortName evidence="8">Na(+)-NQR subunit A</shortName>
        <shortName evidence="8">Na(+)-translocating NQR subunit A</shortName>
        <ecNumber evidence="8">7.2.1.1</ecNumber>
    </recommendedName>
    <alternativeName>
        <fullName evidence="8">NQR complex subunit A</fullName>
    </alternativeName>
    <alternativeName>
        <fullName evidence="8">NQR-1 subunit A</fullName>
    </alternativeName>
</protein>
<dbReference type="Pfam" id="PF24836">
    <property type="entry name" value="NQRA_2nd"/>
    <property type="match status" value="1"/>
</dbReference>
<keyword evidence="4 8" id="KW-0915">Sodium</keyword>
<feature type="domain" description="Na(+)-translocating NADH-quinone reductase subunit A C-terminal" evidence="10">
    <location>
        <begin position="262"/>
        <end position="310"/>
    </location>
</feature>
<sequence>MIKLKKGLDIPLAGEPAADFLEGNPPRTVAVLGGDYVGMKPTMAVSEGDTVKLGQLIFTDKKIDGVVFTAPGAGKVVAINRGDRRVLQSVVIELDETAGAVEFPAYKSDQLLGLDRQAIVDNLVNSGMWTAFRTRPFSKTPAPDSVPHSIFVAAMDTNPLAANPVPIIWKNPEAWQDGLRVLTRLTEGDVHVCSGDGDPLPTIQETKNQVFAGPHPAGLVGTHIHFLDPVGTEKTVWHLGYQDVIAIGKLFTTGQLYTDRYVSLAGPMVKRPCILKTRLGACLSDVLAGALVQGDVRTISGSVLSGHTAEGPLAFLGRFHNQVSAIAEGGDRELLGWMKPGSDKFSAKPVFLSSLKKGKRFTMSTLLGGSHRAIFPTGAFDQVMPLDILPTYLVRALAAMDTDEAQNLGCLELDEEDLALLSFVDCGKNDFGHMLREALTLIEKEG</sequence>
<dbReference type="InterPro" id="IPR056148">
    <property type="entry name" value="NQRA_2nd"/>
</dbReference>
<accession>A0A6I6JCC0</accession>
<keyword evidence="5 8" id="KW-0406">Ion transport</keyword>
<dbReference type="PANTHER" id="PTHR37839:SF1">
    <property type="entry name" value="NA(+)-TRANSLOCATING NADH-QUINONE REDUCTASE SUBUNIT A"/>
    <property type="match status" value="1"/>
</dbReference>
<comment type="catalytic activity">
    <reaction evidence="8">
        <text>a ubiquinone + n Na(+)(in) + NADH + H(+) = a ubiquinol + n Na(+)(out) + NAD(+)</text>
        <dbReference type="Rhea" id="RHEA:47748"/>
        <dbReference type="Rhea" id="RHEA-COMP:9565"/>
        <dbReference type="Rhea" id="RHEA-COMP:9566"/>
        <dbReference type="ChEBI" id="CHEBI:15378"/>
        <dbReference type="ChEBI" id="CHEBI:16389"/>
        <dbReference type="ChEBI" id="CHEBI:17976"/>
        <dbReference type="ChEBI" id="CHEBI:29101"/>
        <dbReference type="ChEBI" id="CHEBI:57540"/>
        <dbReference type="ChEBI" id="CHEBI:57945"/>
        <dbReference type="EC" id="7.2.1.1"/>
    </reaction>
</comment>
<evidence type="ECO:0000256" key="8">
    <source>
        <dbReference type="HAMAP-Rule" id="MF_00425"/>
    </source>
</evidence>
<organism evidence="12 13">
    <name type="scientific">Pseudodesulfovibrio cashew</name>
    <dbReference type="NCBI Taxonomy" id="2678688"/>
    <lineage>
        <taxon>Bacteria</taxon>
        <taxon>Pseudomonadati</taxon>
        <taxon>Thermodesulfobacteriota</taxon>
        <taxon>Desulfovibrionia</taxon>
        <taxon>Desulfovibrionales</taxon>
        <taxon>Desulfovibrionaceae</taxon>
    </lineage>
</organism>
<evidence type="ECO:0000313" key="13">
    <source>
        <dbReference type="Proteomes" id="UP000428328"/>
    </source>
</evidence>
<dbReference type="InterPro" id="IPR022615">
    <property type="entry name" value="NqrA_C_domain"/>
</dbReference>
<gene>
    <name evidence="8" type="primary">nqrA</name>
    <name evidence="12" type="ORF">GM415_10005</name>
</gene>
<proteinExistence type="inferred from homology"/>
<reference evidence="12 13" key="1">
    <citation type="submission" date="2019-11" db="EMBL/GenBank/DDBJ databases">
        <authorList>
            <person name="Zheng R.K."/>
            <person name="Sun C.M."/>
        </authorList>
    </citation>
    <scope>NUCLEOTIDE SEQUENCE [LARGE SCALE GENOMIC DNA]</scope>
    <source>
        <strain evidence="12 13">SRB007</strain>
    </source>
</reference>
<dbReference type="InterPro" id="IPR056147">
    <property type="entry name" value="NQRA_N"/>
</dbReference>
<evidence type="ECO:0000313" key="12">
    <source>
        <dbReference type="EMBL" id="QGY40445.1"/>
    </source>
</evidence>
<evidence type="ECO:0000256" key="6">
    <source>
        <dbReference type="ARBA" id="ARBA00023075"/>
    </source>
</evidence>
<evidence type="ECO:0000256" key="2">
    <source>
        <dbReference type="ARBA" id="ARBA00022967"/>
    </source>
</evidence>
<dbReference type="Proteomes" id="UP000428328">
    <property type="component" value="Chromosome"/>
</dbReference>
<evidence type="ECO:0000256" key="7">
    <source>
        <dbReference type="ARBA" id="ARBA00023201"/>
    </source>
</evidence>
<dbReference type="Pfam" id="PF11973">
    <property type="entry name" value="NQRA_SLBB"/>
    <property type="match status" value="1"/>
</dbReference>
<keyword evidence="6 8" id="KW-0830">Ubiquinone</keyword>
<keyword evidence="2 8" id="KW-1278">Translocase</keyword>
<feature type="domain" description="NqrA N-terminal barrel-sandwich hybrid" evidence="9">
    <location>
        <begin position="2"/>
        <end position="95"/>
    </location>
</feature>
<dbReference type="PANTHER" id="PTHR37839">
    <property type="entry name" value="NA(+)-TRANSLOCATING NADH-QUINONE REDUCTASE SUBUNIT A"/>
    <property type="match status" value="1"/>
</dbReference>
<evidence type="ECO:0000256" key="3">
    <source>
        <dbReference type="ARBA" id="ARBA00023027"/>
    </source>
</evidence>
<evidence type="ECO:0000259" key="9">
    <source>
        <dbReference type="Pfam" id="PF05896"/>
    </source>
</evidence>
<keyword evidence="13" id="KW-1185">Reference proteome</keyword>
<dbReference type="RefSeq" id="WP_158947757.1">
    <property type="nucleotide sequence ID" value="NZ_CP046400.1"/>
</dbReference>
<dbReference type="NCBIfam" id="NF003759">
    <property type="entry name" value="PRK05352.1-2"/>
    <property type="match status" value="1"/>
</dbReference>
<comment type="function">
    <text evidence="8">NQR complex catalyzes the reduction of ubiquinone-1 to ubiquinol by two successive reactions, coupled with the transport of Na(+) ions from the cytoplasm to the periplasm. NqrA to NqrE are probably involved in the second step, the conversion of ubisemiquinone to ubiquinol.</text>
</comment>
<keyword evidence="7 8" id="KW-0739">Sodium transport</keyword>
<name>A0A6I6JCC0_9BACT</name>
<dbReference type="InterPro" id="IPR008703">
    <property type="entry name" value="NqrA"/>
</dbReference>
<feature type="domain" description="NqrA second alpha/beta" evidence="11">
    <location>
        <begin position="114"/>
        <end position="256"/>
    </location>
</feature>
<evidence type="ECO:0000256" key="1">
    <source>
        <dbReference type="ARBA" id="ARBA00022448"/>
    </source>
</evidence>
<dbReference type="Pfam" id="PF05896">
    <property type="entry name" value="NQRA_N"/>
    <property type="match status" value="1"/>
</dbReference>
<keyword evidence="1 8" id="KW-0813">Transport</keyword>
<keyword evidence="3 8" id="KW-0520">NAD</keyword>
<evidence type="ECO:0000256" key="4">
    <source>
        <dbReference type="ARBA" id="ARBA00023053"/>
    </source>
</evidence>
<dbReference type="HAMAP" id="MF_00425">
    <property type="entry name" value="NqrA"/>
    <property type="match status" value="1"/>
</dbReference>
<dbReference type="GO" id="GO:0006814">
    <property type="term" value="P:sodium ion transport"/>
    <property type="evidence" value="ECO:0007669"/>
    <property type="project" value="UniProtKB-UniRule"/>
</dbReference>
<evidence type="ECO:0000259" key="11">
    <source>
        <dbReference type="Pfam" id="PF24836"/>
    </source>
</evidence>
<comment type="subunit">
    <text evidence="8">Composed of six subunits; NqrA, NqrB, NqrC, NqrD, NqrE and NqrF.</text>
</comment>
<dbReference type="EMBL" id="CP046400">
    <property type="protein sequence ID" value="QGY40445.1"/>
    <property type="molecule type" value="Genomic_DNA"/>
</dbReference>
<dbReference type="GO" id="GO:0016655">
    <property type="term" value="F:oxidoreductase activity, acting on NAD(P)H, quinone or similar compound as acceptor"/>
    <property type="evidence" value="ECO:0007669"/>
    <property type="project" value="UniProtKB-UniRule"/>
</dbReference>
<dbReference type="AlphaFoldDB" id="A0A6I6JCC0"/>
<evidence type="ECO:0000259" key="10">
    <source>
        <dbReference type="Pfam" id="PF11973"/>
    </source>
</evidence>